<organism evidence="3 4">
    <name type="scientific">Herbidospora galbida</name>
    <dbReference type="NCBI Taxonomy" id="2575442"/>
    <lineage>
        <taxon>Bacteria</taxon>
        <taxon>Bacillati</taxon>
        <taxon>Actinomycetota</taxon>
        <taxon>Actinomycetes</taxon>
        <taxon>Streptosporangiales</taxon>
        <taxon>Streptosporangiaceae</taxon>
        <taxon>Herbidospora</taxon>
    </lineage>
</organism>
<evidence type="ECO:0000256" key="1">
    <source>
        <dbReference type="SAM" id="MobiDB-lite"/>
    </source>
</evidence>
<comment type="caution">
    <text evidence="3">The sequence shown here is derived from an EMBL/GenBank/DDBJ whole genome shotgun (WGS) entry which is preliminary data.</text>
</comment>
<sequence length="90" mass="9447">MRQGVSTEVVAGPNATTALAQTTWLPGELLICGSSSTGPLRRVFAGDMSLKILRTAPCPVVLLTPLGHPVAQPSRSQRLPATSRKTATRP</sequence>
<dbReference type="Gene3D" id="3.40.50.12370">
    <property type="match status" value="1"/>
</dbReference>
<dbReference type="Proteomes" id="UP000308705">
    <property type="component" value="Unassembled WGS sequence"/>
</dbReference>
<evidence type="ECO:0000313" key="3">
    <source>
        <dbReference type="EMBL" id="TKK84292.1"/>
    </source>
</evidence>
<dbReference type="Pfam" id="PF00582">
    <property type="entry name" value="Usp"/>
    <property type="match status" value="1"/>
</dbReference>
<feature type="domain" description="UspA" evidence="2">
    <location>
        <begin position="4"/>
        <end position="62"/>
    </location>
</feature>
<feature type="region of interest" description="Disordered" evidence="1">
    <location>
        <begin position="67"/>
        <end position="90"/>
    </location>
</feature>
<dbReference type="InterPro" id="IPR006016">
    <property type="entry name" value="UspA"/>
</dbReference>
<evidence type="ECO:0000313" key="4">
    <source>
        <dbReference type="Proteomes" id="UP000308705"/>
    </source>
</evidence>
<dbReference type="OrthoDB" id="5242641at2"/>
<dbReference type="RefSeq" id="WP_137250552.1">
    <property type="nucleotide sequence ID" value="NZ_SZQA01000036.1"/>
</dbReference>
<dbReference type="EMBL" id="SZQA01000036">
    <property type="protein sequence ID" value="TKK84292.1"/>
    <property type="molecule type" value="Genomic_DNA"/>
</dbReference>
<proteinExistence type="predicted"/>
<accession>A0A4U3M7N6</accession>
<gene>
    <name evidence="3" type="ORF">FDA94_30310</name>
</gene>
<dbReference type="AlphaFoldDB" id="A0A4U3M7N6"/>
<name>A0A4U3M7N6_9ACTN</name>
<keyword evidence="4" id="KW-1185">Reference proteome</keyword>
<evidence type="ECO:0000259" key="2">
    <source>
        <dbReference type="Pfam" id="PF00582"/>
    </source>
</evidence>
<dbReference type="SUPFAM" id="SSF52402">
    <property type="entry name" value="Adenine nucleotide alpha hydrolases-like"/>
    <property type="match status" value="1"/>
</dbReference>
<feature type="compositionally biased region" description="Polar residues" evidence="1">
    <location>
        <begin position="73"/>
        <end position="90"/>
    </location>
</feature>
<protein>
    <submittedName>
        <fullName evidence="3">Universal stress protein</fullName>
    </submittedName>
</protein>
<reference evidence="3 4" key="1">
    <citation type="submission" date="2019-04" db="EMBL/GenBank/DDBJ databases">
        <title>Herbidospora sp. NEAU-GS14.nov., a novel actinomycete isolated from soil.</title>
        <authorList>
            <person name="Han L."/>
        </authorList>
    </citation>
    <scope>NUCLEOTIDE SEQUENCE [LARGE SCALE GENOMIC DNA]</scope>
    <source>
        <strain evidence="3 4">NEAU-GS14</strain>
    </source>
</reference>